<evidence type="ECO:0000256" key="1">
    <source>
        <dbReference type="ARBA" id="ARBA00005594"/>
    </source>
</evidence>
<dbReference type="Gene3D" id="2.40.240.10">
    <property type="entry name" value="Ribosomal Protein L25, Chain P"/>
    <property type="match status" value="2"/>
</dbReference>
<dbReference type="InterPro" id="IPR042558">
    <property type="entry name" value="Gln-tRNA-synth_Ib_RNA-bd_N_1"/>
</dbReference>
<dbReference type="Pfam" id="PF00749">
    <property type="entry name" value="tRNA-synt_1c"/>
    <property type="match status" value="1"/>
</dbReference>
<dbReference type="Gene3D" id="3.40.50.620">
    <property type="entry name" value="HUPs"/>
    <property type="match status" value="1"/>
</dbReference>
<evidence type="ECO:0000259" key="14">
    <source>
        <dbReference type="Pfam" id="PF20974"/>
    </source>
</evidence>
<evidence type="ECO:0000256" key="5">
    <source>
        <dbReference type="ARBA" id="ARBA00022840"/>
    </source>
</evidence>
<dbReference type="InterPro" id="IPR042559">
    <property type="entry name" value="Gln-tRNA-synth_Ib_RNA-bd_N_2"/>
</dbReference>
<dbReference type="InterPro" id="IPR020059">
    <property type="entry name" value="Glu/Gln-tRNA-synth_Ib_codon-bd"/>
</dbReference>
<keyword evidence="3 9" id="KW-0436">Ligase</keyword>
<dbReference type="InterPro" id="IPR014729">
    <property type="entry name" value="Rossmann-like_a/b/a_fold"/>
</dbReference>
<dbReference type="PANTHER" id="PTHR43097:SF4">
    <property type="entry name" value="GLUTAMINE--TRNA LIGASE"/>
    <property type="match status" value="1"/>
</dbReference>
<keyword evidence="7 9" id="KW-0030">Aminoacyl-tRNA synthetase</keyword>
<evidence type="ECO:0000256" key="4">
    <source>
        <dbReference type="ARBA" id="ARBA00022741"/>
    </source>
</evidence>
<dbReference type="Pfam" id="PF03950">
    <property type="entry name" value="tRNA-synt_1c_C"/>
    <property type="match status" value="1"/>
</dbReference>
<dbReference type="InterPro" id="IPR007639">
    <property type="entry name" value="Gln-tRNA-synth_Ib_RNA-bd_N"/>
</dbReference>
<dbReference type="InterPro" id="IPR000924">
    <property type="entry name" value="Glu/Gln-tRNA-synth"/>
</dbReference>
<evidence type="ECO:0000256" key="6">
    <source>
        <dbReference type="ARBA" id="ARBA00022917"/>
    </source>
</evidence>
<feature type="domain" description="Glutamyl/glutaminyl-tRNA synthetase class Ib anti-codon binding" evidence="12">
    <location>
        <begin position="554"/>
        <end position="654"/>
    </location>
</feature>
<dbReference type="InterPro" id="IPR011035">
    <property type="entry name" value="Ribosomal_bL25/Gln-tRNA_synth"/>
</dbReference>
<dbReference type="Pfam" id="PF20974">
    <property type="entry name" value="tRNA-synt_1c_C2"/>
    <property type="match status" value="1"/>
</dbReference>
<accession>A0A8H5HVZ7</accession>
<dbReference type="GO" id="GO:0006425">
    <property type="term" value="P:glutaminyl-tRNA aminoacylation"/>
    <property type="evidence" value="ECO:0007669"/>
    <property type="project" value="InterPro"/>
</dbReference>
<evidence type="ECO:0000259" key="13">
    <source>
        <dbReference type="Pfam" id="PF04558"/>
    </source>
</evidence>
<feature type="compositionally biased region" description="Low complexity" evidence="10">
    <location>
        <begin position="194"/>
        <end position="205"/>
    </location>
</feature>
<comment type="caution">
    <text evidence="15">The sequence shown here is derived from an EMBL/GenBank/DDBJ whole genome shotgun (WGS) entry which is preliminary data.</text>
</comment>
<evidence type="ECO:0000313" key="16">
    <source>
        <dbReference type="Proteomes" id="UP000518752"/>
    </source>
</evidence>
<evidence type="ECO:0000256" key="3">
    <source>
        <dbReference type="ARBA" id="ARBA00022598"/>
    </source>
</evidence>
<dbReference type="OrthoDB" id="10250478at2759"/>
<evidence type="ECO:0000256" key="8">
    <source>
        <dbReference type="ARBA" id="ARBA00048270"/>
    </source>
</evidence>
<proteinExistence type="inferred from homology"/>
<comment type="catalytic activity">
    <reaction evidence="8">
        <text>tRNA(Gln) + L-glutamine + ATP = L-glutaminyl-tRNA(Gln) + AMP + diphosphate</text>
        <dbReference type="Rhea" id="RHEA:20121"/>
        <dbReference type="Rhea" id="RHEA-COMP:9662"/>
        <dbReference type="Rhea" id="RHEA-COMP:9681"/>
        <dbReference type="ChEBI" id="CHEBI:30616"/>
        <dbReference type="ChEBI" id="CHEBI:33019"/>
        <dbReference type="ChEBI" id="CHEBI:58359"/>
        <dbReference type="ChEBI" id="CHEBI:78442"/>
        <dbReference type="ChEBI" id="CHEBI:78521"/>
        <dbReference type="ChEBI" id="CHEBI:456215"/>
        <dbReference type="EC" id="6.1.1.18"/>
    </reaction>
</comment>
<gene>
    <name evidence="15" type="ORF">D9757_002632</name>
</gene>
<evidence type="ECO:0000256" key="10">
    <source>
        <dbReference type="SAM" id="MobiDB-lite"/>
    </source>
</evidence>
<reference evidence="15 16" key="1">
    <citation type="journal article" date="2020" name="ISME J.">
        <title>Uncovering the hidden diversity of litter-decomposition mechanisms in mushroom-forming fungi.</title>
        <authorList>
            <person name="Floudas D."/>
            <person name="Bentzer J."/>
            <person name="Ahren D."/>
            <person name="Johansson T."/>
            <person name="Persson P."/>
            <person name="Tunlid A."/>
        </authorList>
    </citation>
    <scope>NUCLEOTIDE SEQUENCE [LARGE SCALE GENOMIC DNA]</scope>
    <source>
        <strain evidence="15 16">CBS 406.79</strain>
    </source>
</reference>
<dbReference type="Gene3D" id="1.10.10.2420">
    <property type="match status" value="1"/>
</dbReference>
<evidence type="ECO:0000256" key="7">
    <source>
        <dbReference type="ARBA" id="ARBA00023146"/>
    </source>
</evidence>
<evidence type="ECO:0000313" key="15">
    <source>
        <dbReference type="EMBL" id="KAF5390629.1"/>
    </source>
</evidence>
<dbReference type="Pfam" id="PF04558">
    <property type="entry name" value="tRNA_synt_1c_R1"/>
    <property type="match status" value="1"/>
</dbReference>
<evidence type="ECO:0000259" key="11">
    <source>
        <dbReference type="Pfam" id="PF00749"/>
    </source>
</evidence>
<keyword evidence="16" id="KW-1185">Reference proteome</keyword>
<dbReference type="SUPFAM" id="SSF52374">
    <property type="entry name" value="Nucleotidylyl transferase"/>
    <property type="match status" value="1"/>
</dbReference>
<organism evidence="15 16">
    <name type="scientific">Collybiopsis confluens</name>
    <dbReference type="NCBI Taxonomy" id="2823264"/>
    <lineage>
        <taxon>Eukaryota</taxon>
        <taxon>Fungi</taxon>
        <taxon>Dikarya</taxon>
        <taxon>Basidiomycota</taxon>
        <taxon>Agaricomycotina</taxon>
        <taxon>Agaricomycetes</taxon>
        <taxon>Agaricomycetidae</taxon>
        <taxon>Agaricales</taxon>
        <taxon>Marasmiineae</taxon>
        <taxon>Omphalotaceae</taxon>
        <taxon>Collybiopsis</taxon>
    </lineage>
</organism>
<dbReference type="PANTHER" id="PTHR43097">
    <property type="entry name" value="GLUTAMINE-TRNA LIGASE"/>
    <property type="match status" value="1"/>
</dbReference>
<evidence type="ECO:0000259" key="12">
    <source>
        <dbReference type="Pfam" id="PF03950"/>
    </source>
</evidence>
<dbReference type="EMBL" id="JAACJN010000014">
    <property type="protein sequence ID" value="KAF5390629.1"/>
    <property type="molecule type" value="Genomic_DNA"/>
</dbReference>
<evidence type="ECO:0000256" key="2">
    <source>
        <dbReference type="ARBA" id="ARBA00012836"/>
    </source>
</evidence>
<dbReference type="FunFam" id="2.40.240.10:FF:000007">
    <property type="entry name" value="Glutamine--tRNA ligase"/>
    <property type="match status" value="1"/>
</dbReference>
<dbReference type="CDD" id="cd00807">
    <property type="entry name" value="GlnRS_core"/>
    <property type="match status" value="1"/>
</dbReference>
<dbReference type="InterPro" id="IPR049437">
    <property type="entry name" value="tRNA-synt_1c_C2"/>
</dbReference>
<feature type="domain" description="Glutaminyl-tRNA synthetase class Ib non-specific RNA-binding" evidence="13">
    <location>
        <begin position="11"/>
        <end position="166"/>
    </location>
</feature>
<name>A0A8H5HVZ7_9AGAR</name>
<evidence type="ECO:0000256" key="9">
    <source>
        <dbReference type="RuleBase" id="RU363037"/>
    </source>
</evidence>
<dbReference type="FunFam" id="3.40.50.620:FF:000183">
    <property type="entry name" value="Glutaminyl-tRNA synthetase"/>
    <property type="match status" value="1"/>
</dbReference>
<sequence length="812" mass="91438">MSKSSKEDDYLISLFKSIGLTQAKAAEASKSPKSAAALKNLIDQYSLSSHALDEKKAGLVAALAGQLAKVNLDNNSEKYVLDKILDEKLKSLDQVAAATRYANTHSPPFDEADFDNECGVGFRITPEQLLEQATNYVKSNEISGWANLGATISGVKAIPALRWANPLEIKTAVEEAFLGTFGRKQTEPKKDTKASAPAPTSTPTPQKTVFEEGFLGALHRPGGNLQIHPHLRDQHLKATNGAVWTRFPPEPNGYLHIGHSKAIFVNFGYAAFHNGKCYLRYDDTNPEKEEERYFESILETVRWLGYEPWKITYSSDYFDQLYELAVELIKRDKAYVCHCTQEQIKTDRGLKVGKPKPCIHRNRPIAESLTEFEKMKNGGYRPKEANLRMKQDFEDGNPQMWDLTAYRVLDSPHHRTKDKWKIYPTYDFTHCLVDSIENISHSLCTTEFILSRQSYEWLCDAVEVYKPRQSEYGRLSLEGTVMSKRKILALVDEKIVNGWDDPRLYTLIALRRRGVPPGAILSFVSSLGVSTTASNIEISRFEQTVRQYLEGSVARLLMVLKPLKVTIENLPEDYLEWIEKPFHPKVPALGSAKIPFTRSIYIDVDDFRLEDSEDYFRLAPGKTVGLFQAPYPITCTSYKSDPESGKITELVCRLENGGNVKKPKAFIQWVSEHAPSGSPVQIDETRVFNRLFKSDSPPSDFRSDISPDSLETIKGAIVEVGFWQLAKRSTVEARRESQTRAEVSVTSNDVNSLVGKECVRFQGLRVAYFALDKDSRAGCLEEGEDAPPKRKQGDYLVLNRIVSLKEDAGKSQ</sequence>
<protein>
    <recommendedName>
        <fullName evidence="2">glutamine--tRNA ligase</fullName>
        <ecNumber evidence="2">6.1.1.18</ecNumber>
    </recommendedName>
</protein>
<comment type="similarity">
    <text evidence="1 9">Belongs to the class-I aminoacyl-tRNA synthetase family.</text>
</comment>
<dbReference type="InterPro" id="IPR020058">
    <property type="entry name" value="Glu/Gln-tRNA-synth_Ib_cat-dom"/>
</dbReference>
<keyword evidence="4 9" id="KW-0547">Nucleotide-binding</keyword>
<dbReference type="AlphaFoldDB" id="A0A8H5HVZ7"/>
<feature type="domain" description="tRNA synthetases class I (E and Q) anti-codon binding" evidence="14">
    <location>
        <begin position="666"/>
        <end position="728"/>
    </location>
</feature>
<dbReference type="GO" id="GO:0005524">
    <property type="term" value="F:ATP binding"/>
    <property type="evidence" value="ECO:0007669"/>
    <property type="project" value="UniProtKB-KW"/>
</dbReference>
<feature type="domain" description="Glutamyl/glutaminyl-tRNA synthetase class Ib catalytic" evidence="11">
    <location>
        <begin position="243"/>
        <end position="550"/>
    </location>
</feature>
<dbReference type="PRINTS" id="PR00987">
    <property type="entry name" value="TRNASYNTHGLU"/>
</dbReference>
<keyword evidence="6 9" id="KW-0648">Protein biosynthesis</keyword>
<dbReference type="Proteomes" id="UP000518752">
    <property type="component" value="Unassembled WGS sequence"/>
</dbReference>
<dbReference type="NCBIfam" id="TIGR00440">
    <property type="entry name" value="glnS"/>
    <property type="match status" value="1"/>
</dbReference>
<dbReference type="InterPro" id="IPR020056">
    <property type="entry name" value="Rbsml_bL25/Gln-tRNA_synth_N"/>
</dbReference>
<feature type="region of interest" description="Disordered" evidence="10">
    <location>
        <begin position="183"/>
        <end position="207"/>
    </location>
</feature>
<keyword evidence="5 9" id="KW-0067">ATP-binding</keyword>
<dbReference type="InterPro" id="IPR004514">
    <property type="entry name" value="Gln-tRNA-synth"/>
</dbReference>
<dbReference type="GO" id="GO:0005829">
    <property type="term" value="C:cytosol"/>
    <property type="evidence" value="ECO:0007669"/>
    <property type="project" value="TreeGrafter"/>
</dbReference>
<feature type="compositionally biased region" description="Basic and acidic residues" evidence="10">
    <location>
        <begin position="184"/>
        <end position="193"/>
    </location>
</feature>
<dbReference type="Gene3D" id="1.10.8.1290">
    <property type="entry name" value="Glutaminyl-tRNA synthetase, non-specific RNA binding region part 1, domain 1"/>
    <property type="match status" value="1"/>
</dbReference>
<dbReference type="SUPFAM" id="SSF50715">
    <property type="entry name" value="Ribosomal protein L25-like"/>
    <property type="match status" value="1"/>
</dbReference>
<dbReference type="EC" id="6.1.1.18" evidence="2"/>
<dbReference type="GO" id="GO:0004819">
    <property type="term" value="F:glutamine-tRNA ligase activity"/>
    <property type="evidence" value="ECO:0007669"/>
    <property type="project" value="UniProtKB-EC"/>
</dbReference>
<dbReference type="InterPro" id="IPR050132">
    <property type="entry name" value="Gln/Glu-tRNA_Ligase"/>
</dbReference>